<dbReference type="SMART" id="SM00382">
    <property type="entry name" value="AAA"/>
    <property type="match status" value="1"/>
</dbReference>
<keyword evidence="1" id="KW-0813">Transport</keyword>
<dbReference type="PROSITE" id="PS50893">
    <property type="entry name" value="ABC_TRANSPORTER_2"/>
    <property type="match status" value="1"/>
</dbReference>
<dbReference type="PANTHER" id="PTHR24220:SF86">
    <property type="entry name" value="ABC TRANSPORTER ABCH.1"/>
    <property type="match status" value="1"/>
</dbReference>
<dbReference type="EMBL" id="CP002628">
    <property type="protein sequence ID" value="AEB06915.1"/>
    <property type="molecule type" value="Genomic_DNA"/>
</dbReference>
<dbReference type="SUPFAM" id="SSF52540">
    <property type="entry name" value="P-loop containing nucleoside triphosphate hydrolases"/>
    <property type="match status" value="1"/>
</dbReference>
<dbReference type="PROSITE" id="PS00211">
    <property type="entry name" value="ABC_TRANSPORTER_1"/>
    <property type="match status" value="1"/>
</dbReference>
<dbReference type="InterPro" id="IPR017911">
    <property type="entry name" value="MacB-like_ATP-bd"/>
</dbReference>
<name>F2N7M3_CORGP</name>
<evidence type="ECO:0000313" key="5">
    <source>
        <dbReference type="EMBL" id="AEB06915.1"/>
    </source>
</evidence>
<dbReference type="HOGENOM" id="CLU_000604_1_22_11"/>
<dbReference type="STRING" id="700015.Corgl_0802"/>
<keyword evidence="2" id="KW-0547">Nucleotide-binding</keyword>
<sequence length="247" mass="25816">MFSRTASHMDRMEATGVECAAGAARRAPVVEARGLAKSFGGRVILPGLDLRCQAGSVTAITGPSGSGKSTLLDILGLLEAPDAGELTICGGSAPSCASRAATLLRRRSISYLFQSNALVTGRTVMDNLLLALHYTRESASRKRERARRALAGVGLVGAEAAPVSILSGGEQQRVAIARCILKPGELVLADEPTGSLDRPLAREVFGQILSLRDEHGKTVIVVTHDPEIAARCDTTVELSAAAARTAF</sequence>
<feature type="domain" description="ABC transporter" evidence="4">
    <location>
        <begin position="30"/>
        <end position="247"/>
    </location>
</feature>
<organism evidence="5 6">
    <name type="scientific">Coriobacterium glomerans (strain ATCC 49209 / DSM 20642 / JCM 10262 / PW2)</name>
    <dbReference type="NCBI Taxonomy" id="700015"/>
    <lineage>
        <taxon>Bacteria</taxon>
        <taxon>Bacillati</taxon>
        <taxon>Actinomycetota</taxon>
        <taxon>Coriobacteriia</taxon>
        <taxon>Coriobacteriales</taxon>
        <taxon>Coriobacteriaceae</taxon>
        <taxon>Coriobacterium</taxon>
    </lineage>
</organism>
<dbReference type="KEGG" id="cgo:Corgl_0802"/>
<proteinExistence type="predicted"/>
<dbReference type="InterPro" id="IPR003439">
    <property type="entry name" value="ABC_transporter-like_ATP-bd"/>
</dbReference>
<dbReference type="AlphaFoldDB" id="F2N7M3"/>
<keyword evidence="6" id="KW-1185">Reference proteome</keyword>
<dbReference type="InterPro" id="IPR027417">
    <property type="entry name" value="P-loop_NTPase"/>
</dbReference>
<reference evidence="6" key="1">
    <citation type="journal article" date="2013" name="Stand. Genomic Sci.">
        <title>Complete genome sequence of Coriobacterium glomerans type strain (PW2(T)) from the midgut of Pyrrhocoris apterus L. (red soldier bug).</title>
        <authorList>
            <person name="Stackebrandt E."/>
            <person name="Zeytun A."/>
            <person name="Lapidus A."/>
            <person name="Nolan M."/>
            <person name="Lucas S."/>
            <person name="Hammon N."/>
            <person name="Deshpande S."/>
            <person name="Cheng J.F."/>
            <person name="Tapia R."/>
            <person name="Goodwin L.A."/>
            <person name="Pitluck S."/>
            <person name="Liolios K."/>
            <person name="Pagani I."/>
            <person name="Ivanova N."/>
            <person name="Mavromatis K."/>
            <person name="Mikhailova N."/>
            <person name="Huntemann M."/>
            <person name="Pati A."/>
            <person name="Chen A."/>
            <person name="Palaniappan K."/>
            <person name="Chang Y.J."/>
            <person name="Land M."/>
            <person name="Hauser L."/>
            <person name="Rohde M."/>
            <person name="Pukall R."/>
            <person name="Goker M."/>
            <person name="Detter J.C."/>
            <person name="Woyke T."/>
            <person name="Bristow J."/>
            <person name="Eisen J.A."/>
            <person name="Markowitz V."/>
            <person name="Hugenholtz P."/>
            <person name="Kyrpides N.C."/>
            <person name="Klenk H.P."/>
        </authorList>
    </citation>
    <scope>NUCLEOTIDE SEQUENCE</scope>
    <source>
        <strain evidence="6">ATCC 49209 / DSM 20642 / JCM 10262 / PW2</strain>
    </source>
</reference>
<dbReference type="Gene3D" id="3.40.50.300">
    <property type="entry name" value="P-loop containing nucleotide triphosphate hydrolases"/>
    <property type="match status" value="1"/>
</dbReference>
<dbReference type="eggNOG" id="COG1136">
    <property type="taxonomic scope" value="Bacteria"/>
</dbReference>
<dbReference type="GO" id="GO:0016887">
    <property type="term" value="F:ATP hydrolysis activity"/>
    <property type="evidence" value="ECO:0007669"/>
    <property type="project" value="InterPro"/>
</dbReference>
<dbReference type="Pfam" id="PF00005">
    <property type="entry name" value="ABC_tran"/>
    <property type="match status" value="1"/>
</dbReference>
<dbReference type="RefSeq" id="WP_013708658.1">
    <property type="nucleotide sequence ID" value="NC_015389.1"/>
</dbReference>
<gene>
    <name evidence="5" type="ordered locus">Corgl_0802</name>
</gene>
<evidence type="ECO:0000313" key="6">
    <source>
        <dbReference type="Proteomes" id="UP000006851"/>
    </source>
</evidence>
<dbReference type="InterPro" id="IPR015854">
    <property type="entry name" value="ABC_transpr_LolD-like"/>
</dbReference>
<protein>
    <submittedName>
        <fullName evidence="5">ABC transporter related protein</fullName>
    </submittedName>
</protein>
<dbReference type="GO" id="GO:0022857">
    <property type="term" value="F:transmembrane transporter activity"/>
    <property type="evidence" value="ECO:0007669"/>
    <property type="project" value="TreeGrafter"/>
</dbReference>
<dbReference type="Proteomes" id="UP000006851">
    <property type="component" value="Chromosome"/>
</dbReference>
<dbReference type="GO" id="GO:0005524">
    <property type="term" value="F:ATP binding"/>
    <property type="evidence" value="ECO:0007669"/>
    <property type="project" value="UniProtKB-KW"/>
</dbReference>
<dbReference type="PANTHER" id="PTHR24220">
    <property type="entry name" value="IMPORT ATP-BINDING PROTEIN"/>
    <property type="match status" value="1"/>
</dbReference>
<dbReference type="InterPro" id="IPR003593">
    <property type="entry name" value="AAA+_ATPase"/>
</dbReference>
<dbReference type="CDD" id="cd03255">
    <property type="entry name" value="ABC_MJ0796_LolCDE_FtsE"/>
    <property type="match status" value="1"/>
</dbReference>
<keyword evidence="3" id="KW-0067">ATP-binding</keyword>
<dbReference type="GO" id="GO:0005886">
    <property type="term" value="C:plasma membrane"/>
    <property type="evidence" value="ECO:0007669"/>
    <property type="project" value="TreeGrafter"/>
</dbReference>
<evidence type="ECO:0000259" key="4">
    <source>
        <dbReference type="PROSITE" id="PS50893"/>
    </source>
</evidence>
<dbReference type="InterPro" id="IPR017871">
    <property type="entry name" value="ABC_transporter-like_CS"/>
</dbReference>
<evidence type="ECO:0000256" key="2">
    <source>
        <dbReference type="ARBA" id="ARBA00022741"/>
    </source>
</evidence>
<evidence type="ECO:0000256" key="1">
    <source>
        <dbReference type="ARBA" id="ARBA00022448"/>
    </source>
</evidence>
<evidence type="ECO:0000256" key="3">
    <source>
        <dbReference type="ARBA" id="ARBA00022840"/>
    </source>
</evidence>
<accession>F2N7M3</accession>